<feature type="transmembrane region" description="Helical" evidence="1">
    <location>
        <begin position="12"/>
        <end position="30"/>
    </location>
</feature>
<evidence type="ECO:0000313" key="4">
    <source>
        <dbReference type="Proteomes" id="UP000246569"/>
    </source>
</evidence>
<dbReference type="InterPro" id="IPR037185">
    <property type="entry name" value="EmrE-like"/>
</dbReference>
<accession>A0A317MY61</accession>
<dbReference type="OrthoDB" id="6115788at2"/>
<reference evidence="3 4" key="1">
    <citation type="submission" date="2018-05" db="EMBL/GenBank/DDBJ databases">
        <title>Genomic Encyclopedia of Type Strains, Phase IV (KMG-IV): sequencing the most valuable type-strain genomes for metagenomic binning, comparative biology and taxonomic classification.</title>
        <authorList>
            <person name="Goeker M."/>
        </authorList>
    </citation>
    <scope>NUCLEOTIDE SEQUENCE [LARGE SCALE GENOMIC DNA]</scope>
    <source>
        <strain evidence="3 4">DSM 23606</strain>
    </source>
</reference>
<keyword evidence="1" id="KW-1133">Transmembrane helix</keyword>
<evidence type="ECO:0000313" key="3">
    <source>
        <dbReference type="EMBL" id="PWV64629.1"/>
    </source>
</evidence>
<keyword evidence="4" id="KW-1185">Reference proteome</keyword>
<name>A0A317MY61_9GAMM</name>
<feature type="domain" description="EamA" evidence="2">
    <location>
        <begin position="15"/>
        <end position="147"/>
    </location>
</feature>
<gene>
    <name evidence="3" type="ORF">C7443_102279</name>
</gene>
<dbReference type="RefSeq" id="WP_110017271.1">
    <property type="nucleotide sequence ID" value="NZ_QGTJ01000002.1"/>
</dbReference>
<feature type="transmembrane region" description="Helical" evidence="1">
    <location>
        <begin position="84"/>
        <end position="101"/>
    </location>
</feature>
<dbReference type="Proteomes" id="UP000246569">
    <property type="component" value="Unassembled WGS sequence"/>
</dbReference>
<dbReference type="InterPro" id="IPR000620">
    <property type="entry name" value="EamA_dom"/>
</dbReference>
<evidence type="ECO:0000259" key="2">
    <source>
        <dbReference type="Pfam" id="PF00892"/>
    </source>
</evidence>
<dbReference type="GO" id="GO:0016020">
    <property type="term" value="C:membrane"/>
    <property type="evidence" value="ECO:0007669"/>
    <property type="project" value="InterPro"/>
</dbReference>
<dbReference type="SUPFAM" id="SSF103481">
    <property type="entry name" value="Multidrug resistance efflux transporter EmrE"/>
    <property type="match status" value="2"/>
</dbReference>
<feature type="transmembrane region" description="Helical" evidence="1">
    <location>
        <begin position="131"/>
        <end position="147"/>
    </location>
</feature>
<feature type="transmembrane region" description="Helical" evidence="1">
    <location>
        <begin position="213"/>
        <end position="232"/>
    </location>
</feature>
<feature type="transmembrane region" description="Helical" evidence="1">
    <location>
        <begin position="107"/>
        <end position="124"/>
    </location>
</feature>
<feature type="transmembrane region" description="Helical" evidence="1">
    <location>
        <begin position="42"/>
        <end position="63"/>
    </location>
</feature>
<protein>
    <submittedName>
        <fullName evidence="3">EamA-like transporter family protein</fullName>
    </submittedName>
</protein>
<comment type="caution">
    <text evidence="3">The sequence shown here is derived from an EMBL/GenBank/DDBJ whole genome shotgun (WGS) entry which is preliminary data.</text>
</comment>
<dbReference type="PANTHER" id="PTHR22911">
    <property type="entry name" value="ACYL-MALONYL CONDENSING ENZYME-RELATED"/>
    <property type="match status" value="1"/>
</dbReference>
<organism evidence="3 4">
    <name type="scientific">Plasticicumulans acidivorans</name>
    <dbReference type="NCBI Taxonomy" id="886464"/>
    <lineage>
        <taxon>Bacteria</taxon>
        <taxon>Pseudomonadati</taxon>
        <taxon>Pseudomonadota</taxon>
        <taxon>Gammaproteobacteria</taxon>
        <taxon>Candidatus Competibacteraceae</taxon>
        <taxon>Plasticicumulans</taxon>
    </lineage>
</organism>
<proteinExistence type="predicted"/>
<keyword evidence="1" id="KW-0812">Transmembrane</keyword>
<dbReference type="PANTHER" id="PTHR22911:SF103">
    <property type="entry name" value="BLR2811 PROTEIN"/>
    <property type="match status" value="1"/>
</dbReference>
<sequence>MPPLPAPSAARSPWLGIGITLLAVFVFSLLDTSSKYLGQRYPIAMVVWARYAVHTLLMLLVFAPRMGGSLLHTRRPGMQLLRGLLLFSVTVLFVTGLKYIPLAEATAIMYLTPLLVVVFSVPLLGERVDRATWLAVLAGLVGVLVVVRPGGALLSFAVLLPLGGALANSLYQIITRKFSGSESGVTTNFITGLCGTLLASCALPFVWVTPTLADSAVMGLLGLCGYGGHALLIKAFDYASPASLAPYTYSQIVSSTLIGLWVFEALPDAVSIAGMILIAGSGVWVALRRRRAA</sequence>
<dbReference type="Pfam" id="PF00892">
    <property type="entry name" value="EamA"/>
    <property type="match status" value="1"/>
</dbReference>
<keyword evidence="1" id="KW-0472">Membrane</keyword>
<dbReference type="AlphaFoldDB" id="A0A317MY61"/>
<feature type="transmembrane region" description="Helical" evidence="1">
    <location>
        <begin position="269"/>
        <end position="287"/>
    </location>
</feature>
<feature type="transmembrane region" description="Helical" evidence="1">
    <location>
        <begin position="153"/>
        <end position="174"/>
    </location>
</feature>
<dbReference type="EMBL" id="QGTJ01000002">
    <property type="protein sequence ID" value="PWV64629.1"/>
    <property type="molecule type" value="Genomic_DNA"/>
</dbReference>
<evidence type="ECO:0000256" key="1">
    <source>
        <dbReference type="SAM" id="Phobius"/>
    </source>
</evidence>
<feature type="transmembrane region" description="Helical" evidence="1">
    <location>
        <begin position="186"/>
        <end position="207"/>
    </location>
</feature>